<dbReference type="Pfam" id="PF02239">
    <property type="entry name" value="Cytochrom_D1"/>
    <property type="match status" value="1"/>
</dbReference>
<dbReference type="Gene3D" id="2.130.10.10">
    <property type="entry name" value="YVTN repeat-like/Quinoprotein amine dehydrogenase"/>
    <property type="match status" value="2"/>
</dbReference>
<dbReference type="CDD" id="cd20778">
    <property type="entry name" value="8prop_hemeD1_NirF"/>
    <property type="match status" value="1"/>
</dbReference>
<dbReference type="InterPro" id="IPR011048">
    <property type="entry name" value="Haem_d1_sf"/>
</dbReference>
<dbReference type="AlphaFoldDB" id="A0A833LZD1"/>
<dbReference type="PANTHER" id="PTHR47197">
    <property type="entry name" value="PROTEIN NIRF"/>
    <property type="match status" value="1"/>
</dbReference>
<accession>A0A833LZD1</accession>
<dbReference type="EMBL" id="WBUI01000005">
    <property type="protein sequence ID" value="KAB2933522.1"/>
    <property type="molecule type" value="Genomic_DNA"/>
</dbReference>
<dbReference type="PANTHER" id="PTHR47197:SF3">
    <property type="entry name" value="DIHYDRO-HEME D1 DEHYDROGENASE"/>
    <property type="match status" value="1"/>
</dbReference>
<dbReference type="InterPro" id="IPR051200">
    <property type="entry name" value="Host-pathogen_enzymatic-act"/>
</dbReference>
<proteinExistence type="predicted"/>
<dbReference type="SUPFAM" id="SSF51004">
    <property type="entry name" value="C-terminal (heme d1) domain of cytochrome cd1-nitrite reductase"/>
    <property type="match status" value="1"/>
</dbReference>
<organism evidence="1 2">
    <name type="scientific">Leptonema illini</name>
    <dbReference type="NCBI Taxonomy" id="183"/>
    <lineage>
        <taxon>Bacteria</taxon>
        <taxon>Pseudomonadati</taxon>
        <taxon>Spirochaetota</taxon>
        <taxon>Spirochaetia</taxon>
        <taxon>Leptospirales</taxon>
        <taxon>Leptospiraceae</taxon>
        <taxon>Leptonema</taxon>
    </lineage>
</organism>
<evidence type="ECO:0000313" key="1">
    <source>
        <dbReference type="EMBL" id="KAB2933522.1"/>
    </source>
</evidence>
<evidence type="ECO:0008006" key="3">
    <source>
        <dbReference type="Google" id="ProtNLM"/>
    </source>
</evidence>
<sequence>MNRILKSDVQTQKACVGSVCRIARRFSLLAVVAVSVALNVRCTESYPGPGSLLFVVEREAGNVAVVNYRTGELVKRINIGGNMRHASMVFDQALEYGYIAARDGKLHRIRMKDLSHAGTVDCAENAIGLAISSDSRVVAVAGYKPGGITLIDTESFTVLQQIPTLRDGEKESRVTGLVDAPDNAFLGALMDRSQIWKLVRDPEGLKYTVESFPAASSAPFDALITPDARYYITGHFNSREITALDLRNGKTKNILLSDTLSSGTAQQNRPVKMPHMEAWAVSEDTIYLPAADENELKMLDRSTLRYKGRIALSGSPVYAMVHPGGRYLWVSFAGVSEDGHIEIVDLETAKIVQSIDAGKRIYHMGFTPRGDMAFISSNLTNELIVMDAKSYRILHRVPVESPSGIFGVWRAFQTGL</sequence>
<evidence type="ECO:0000313" key="2">
    <source>
        <dbReference type="Proteomes" id="UP000460298"/>
    </source>
</evidence>
<gene>
    <name evidence="1" type="ORF">F9K24_06640</name>
</gene>
<reference evidence="1 2" key="1">
    <citation type="submission" date="2019-10" db="EMBL/GenBank/DDBJ databases">
        <title>Extracellular Electron Transfer in a Candidatus Methanoperedens spp. Enrichment Culture.</title>
        <authorList>
            <person name="Berger S."/>
            <person name="Rangel Shaw D."/>
            <person name="Berben T."/>
            <person name="In 'T Zandt M."/>
            <person name="Frank J."/>
            <person name="Reimann J."/>
            <person name="Jetten M.S.M."/>
            <person name="Welte C.U."/>
        </authorList>
    </citation>
    <scope>NUCLEOTIDE SEQUENCE [LARGE SCALE GENOMIC DNA]</scope>
    <source>
        <strain evidence="1">SB12</strain>
    </source>
</reference>
<name>A0A833LZD1_9LEPT</name>
<protein>
    <recommendedName>
        <fullName evidence="3">Protein nirF</fullName>
    </recommendedName>
</protein>
<dbReference type="InterPro" id="IPR015943">
    <property type="entry name" value="WD40/YVTN_repeat-like_dom_sf"/>
</dbReference>
<comment type="caution">
    <text evidence="1">The sequence shown here is derived from an EMBL/GenBank/DDBJ whole genome shotgun (WGS) entry which is preliminary data.</text>
</comment>
<dbReference type="Proteomes" id="UP000460298">
    <property type="component" value="Unassembled WGS sequence"/>
</dbReference>